<feature type="compositionally biased region" description="Acidic residues" evidence="1">
    <location>
        <begin position="135"/>
        <end position="146"/>
    </location>
</feature>
<gene>
    <name evidence="2" type="ORF">WJX75_001476</name>
</gene>
<proteinExistence type="predicted"/>
<keyword evidence="3" id="KW-1185">Reference proteome</keyword>
<reference evidence="2 3" key="1">
    <citation type="journal article" date="2024" name="Nat. Commun.">
        <title>Phylogenomics reveals the evolutionary origins of lichenization in chlorophyte algae.</title>
        <authorList>
            <person name="Puginier C."/>
            <person name="Libourel C."/>
            <person name="Otte J."/>
            <person name="Skaloud P."/>
            <person name="Haon M."/>
            <person name="Grisel S."/>
            <person name="Petersen M."/>
            <person name="Berrin J.G."/>
            <person name="Delaux P.M."/>
            <person name="Dal Grande F."/>
            <person name="Keller J."/>
        </authorList>
    </citation>
    <scope>NUCLEOTIDE SEQUENCE [LARGE SCALE GENOMIC DNA]</scope>
    <source>
        <strain evidence="2 3">SAG 216-7</strain>
    </source>
</reference>
<feature type="region of interest" description="Disordered" evidence="1">
    <location>
        <begin position="122"/>
        <end position="146"/>
    </location>
</feature>
<dbReference type="EMBL" id="JALJOT010000013">
    <property type="protein sequence ID" value="KAK9903965.1"/>
    <property type="molecule type" value="Genomic_DNA"/>
</dbReference>
<organism evidence="2 3">
    <name type="scientific">Coccomyxa subellipsoidea</name>
    <dbReference type="NCBI Taxonomy" id="248742"/>
    <lineage>
        <taxon>Eukaryota</taxon>
        <taxon>Viridiplantae</taxon>
        <taxon>Chlorophyta</taxon>
        <taxon>core chlorophytes</taxon>
        <taxon>Trebouxiophyceae</taxon>
        <taxon>Trebouxiophyceae incertae sedis</taxon>
        <taxon>Coccomyxaceae</taxon>
        <taxon>Coccomyxa</taxon>
    </lineage>
</organism>
<sequence>MMEGTSKPASVAAWKLPPAFRIRSKRQKGQHLAEINRSVDFGTPKRHFNSGPEVSQEFSKVRQSIVDGLRNWYGKLLPPAEPLHSSGKAVASDSSGEYLDIPYAPGSKAAIAAAAGQAHADYAKKKGEAAKSEWSEEAPFEEAEDTMEEEWGLILRNLQGVYTA</sequence>
<evidence type="ECO:0000313" key="3">
    <source>
        <dbReference type="Proteomes" id="UP001491310"/>
    </source>
</evidence>
<protein>
    <submittedName>
        <fullName evidence="2">Uncharacterized protein</fullName>
    </submittedName>
</protein>
<name>A0ABR2YEV7_9CHLO</name>
<evidence type="ECO:0000256" key="1">
    <source>
        <dbReference type="SAM" id="MobiDB-lite"/>
    </source>
</evidence>
<dbReference type="Proteomes" id="UP001491310">
    <property type="component" value="Unassembled WGS sequence"/>
</dbReference>
<comment type="caution">
    <text evidence="2">The sequence shown here is derived from an EMBL/GenBank/DDBJ whole genome shotgun (WGS) entry which is preliminary data.</text>
</comment>
<accession>A0ABR2YEV7</accession>
<feature type="region of interest" description="Disordered" evidence="1">
    <location>
        <begin position="36"/>
        <end position="57"/>
    </location>
</feature>
<feature type="compositionally biased region" description="Basic and acidic residues" evidence="1">
    <location>
        <begin position="122"/>
        <end position="134"/>
    </location>
</feature>
<evidence type="ECO:0000313" key="2">
    <source>
        <dbReference type="EMBL" id="KAK9903965.1"/>
    </source>
</evidence>